<dbReference type="PROSITE" id="PS00690">
    <property type="entry name" value="DEAH_ATP_HELICASE"/>
    <property type="match status" value="1"/>
</dbReference>
<evidence type="ECO:0000256" key="2">
    <source>
        <dbReference type="ARBA" id="ARBA00022741"/>
    </source>
</evidence>
<dbReference type="GO" id="GO:1990904">
    <property type="term" value="C:ribonucleoprotein complex"/>
    <property type="evidence" value="ECO:0007669"/>
    <property type="project" value="UniProtKB-ARBA"/>
</dbReference>
<evidence type="ECO:0000256" key="1">
    <source>
        <dbReference type="ARBA" id="ARBA00012552"/>
    </source>
</evidence>
<dbReference type="Pfam" id="PF07717">
    <property type="entry name" value="OB_NTP_bind"/>
    <property type="match status" value="1"/>
</dbReference>
<dbReference type="SUPFAM" id="SSF52540">
    <property type="entry name" value="P-loop containing nucleoside triphosphate hydrolases"/>
    <property type="match status" value="1"/>
</dbReference>
<accession>A0AAW0Z665</accession>
<evidence type="ECO:0000256" key="8">
    <source>
        <dbReference type="SAM" id="MobiDB-lite"/>
    </source>
</evidence>
<evidence type="ECO:0000259" key="10">
    <source>
        <dbReference type="PROSITE" id="PS51194"/>
    </source>
</evidence>
<evidence type="ECO:0000313" key="11">
    <source>
        <dbReference type="EMBL" id="KAK8869551.1"/>
    </source>
</evidence>
<dbReference type="InterPro" id="IPR056328">
    <property type="entry name" value="DSRM_DHX29"/>
</dbReference>
<dbReference type="PROSITE" id="PS51194">
    <property type="entry name" value="HELICASE_CTER"/>
    <property type="match status" value="1"/>
</dbReference>
<dbReference type="PANTHER" id="PTHR18934">
    <property type="entry name" value="ATP-DEPENDENT RNA HELICASE"/>
    <property type="match status" value="1"/>
</dbReference>
<feature type="domain" description="Helicase ATP-binding" evidence="9">
    <location>
        <begin position="668"/>
        <end position="841"/>
    </location>
</feature>
<dbReference type="PANTHER" id="PTHR18934:SF267">
    <property type="entry name" value="ATP-DEPENDENT RNA HELICASE YLR419W-RELATED"/>
    <property type="match status" value="1"/>
</dbReference>
<dbReference type="Pfam" id="PF24385">
    <property type="entry name" value="DSRM_DHX29"/>
    <property type="match status" value="1"/>
</dbReference>
<dbReference type="FunFam" id="1.20.120.1080:FF:000002">
    <property type="entry name" value="Putative ATP-dependent RNA helicase DHX36"/>
    <property type="match status" value="1"/>
</dbReference>
<keyword evidence="12" id="KW-1185">Reference proteome</keyword>
<dbReference type="Pfam" id="PF26026">
    <property type="entry name" value="RNA_hel_CTD"/>
    <property type="match status" value="1"/>
</dbReference>
<dbReference type="InterPro" id="IPR002464">
    <property type="entry name" value="DNA/RNA_helicase_DEAH_CS"/>
</dbReference>
<dbReference type="SMART" id="SM00490">
    <property type="entry name" value="HELICc"/>
    <property type="match status" value="1"/>
</dbReference>
<gene>
    <name evidence="11" type="ORF">IAR55_000118</name>
</gene>
<dbReference type="EC" id="3.6.4.13" evidence="1"/>
<dbReference type="InterPro" id="IPR048333">
    <property type="entry name" value="HA2_WH"/>
</dbReference>
<feature type="compositionally biased region" description="Basic residues" evidence="8">
    <location>
        <begin position="610"/>
        <end position="626"/>
    </location>
</feature>
<feature type="region of interest" description="Disordered" evidence="8">
    <location>
        <begin position="606"/>
        <end position="633"/>
    </location>
</feature>
<dbReference type="SMART" id="SM00487">
    <property type="entry name" value="DEXDc"/>
    <property type="match status" value="1"/>
</dbReference>
<evidence type="ECO:0000256" key="6">
    <source>
        <dbReference type="ARBA" id="ARBA00022884"/>
    </source>
</evidence>
<dbReference type="InterPro" id="IPR059023">
    <property type="entry name" value="RNA_hel_CTD"/>
</dbReference>
<proteinExistence type="inferred from homology"/>
<feature type="compositionally biased region" description="Low complexity" evidence="8">
    <location>
        <begin position="32"/>
        <end position="44"/>
    </location>
</feature>
<comment type="similarity">
    <text evidence="7">Belongs to the DExH box helicase family.</text>
</comment>
<feature type="compositionally biased region" description="Pro residues" evidence="8">
    <location>
        <begin position="45"/>
        <end position="54"/>
    </location>
</feature>
<comment type="caution">
    <text evidence="11">The sequence shown here is derived from an EMBL/GenBank/DDBJ whole genome shotgun (WGS) entry which is preliminary data.</text>
</comment>
<dbReference type="PROSITE" id="PS51192">
    <property type="entry name" value="HELICASE_ATP_BIND_1"/>
    <property type="match status" value="1"/>
</dbReference>
<dbReference type="FunFam" id="3.40.50.300:FF:000526">
    <property type="entry name" value="DExH-box ATP-dependent RNA helicase DExH3"/>
    <property type="match status" value="1"/>
</dbReference>
<dbReference type="Pfam" id="PF00270">
    <property type="entry name" value="DEAD"/>
    <property type="match status" value="1"/>
</dbReference>
<dbReference type="EMBL" id="JBCAWK010000001">
    <property type="protein sequence ID" value="KAK8869551.1"/>
    <property type="molecule type" value="Genomic_DNA"/>
</dbReference>
<dbReference type="InterPro" id="IPR011709">
    <property type="entry name" value="DEAD-box_helicase_OB_fold"/>
</dbReference>
<evidence type="ECO:0000256" key="3">
    <source>
        <dbReference type="ARBA" id="ARBA00022801"/>
    </source>
</evidence>
<dbReference type="InterPro" id="IPR027417">
    <property type="entry name" value="P-loop_NTPase"/>
</dbReference>
<dbReference type="InterPro" id="IPR007502">
    <property type="entry name" value="Helicase-assoc_dom"/>
</dbReference>
<feature type="region of interest" description="Disordered" evidence="8">
    <location>
        <begin position="1"/>
        <end position="57"/>
    </location>
</feature>
<dbReference type="Proteomes" id="UP001388673">
    <property type="component" value="Unassembled WGS sequence"/>
</dbReference>
<keyword evidence="3" id="KW-0378">Hydrolase</keyword>
<dbReference type="Gene3D" id="1.20.120.1080">
    <property type="match status" value="1"/>
</dbReference>
<evidence type="ECO:0000313" key="12">
    <source>
        <dbReference type="Proteomes" id="UP001388673"/>
    </source>
</evidence>
<feature type="region of interest" description="Disordered" evidence="8">
    <location>
        <begin position="167"/>
        <end position="236"/>
    </location>
</feature>
<sequence length="1442" mass="158950">MAPKRRPVNVVRSGNAGNSSKPTKPTDEPKTSKSTSKDGSTTAPSEPPRPPPFFPAGYKTPISILNEKCQKMGWERPAVESRANRGSDPQTFTGSVILKKRVSKNIYNLDEVRLTPHPPLEIGSAAEAKHYAATYALFRFCSHLPMAMTLPPSIRPYWTTLTAEKAATPPHREWEYSPDPFAAKKEVDGRQSKKKEREAAREEENEGAGGSGSRRGTLTARDGAAPRNGEGSGGLKYEWERAPEVRMAPGLREMVEGTVRKMMQQFPSAVLEASREATATASTVPSGVSTPNLDVNPLKAQLTTLGFRSTHITSALSALSAAHARLHSTSSSTNDPLVLSLSILSPLEAAIEWLLLHLPEDDLPQRYRPSTSSADFITGASATSGGQTALVRGWLVDKLVKQAGFPRKAVEKVLEREDRESVALDLLGRRLCGWEADEDGWGVEEYGAGWSGDEASEEERRVTREEEVMTIEAVLGERYTQVSASEIMVDIASETTPDNITLHILFDQASPYPSPQYPKHSPSFYVTSDSLPAYMRLHLHAQLLRQFRDPDRHDLTSVLESGTGGAVLSMVEYLETTLPAVIESPPDVGEVTRYLVPQAEEVIPSQTKATMRRKPRQNGHSNKRRIPTREEEELVRKRQKAMMDDPKYAPMLRDRMGLPAWKERENITKALEDNRVLVVVGETGCGKSTQLPQFILDSEIASGRGASTNIIVTQPRRVAAMGVAARVANERLEDVDNDKLPQTVGYAIRGERRAGAETRLLFCTTGVVLRRLGSGDPDLLGVSHVVVDEAHERGVDTDLLICLLRDLLERNKTIKVILMSATINEQIFINYFGGCPSLTIPGFTHPVTDRYLEDVISEIRYQPQTSRFGPRQTEEQKASVRAESAKLNLDTESLRALETISASDRIDYGLVAAIVKHIVANAKSSAGAILVFMPGVMEIRQCVTELQSTSLGPVEIMPLHANLSSAEQRRVFLPTTPRRKIVVATNVAETSVTIPDVIYVVDGGRVKETQYDAESGMQKLVECWTSRASGRQRRGRAGRTQPGECYKLYTRRTENNSMPRFPIPEILRTPLEALFLQVKAMNEDTDVKAFLSKAIDPPKMDAINAAWQILQDLGAVEGEDHKSRLTALGRHMSTIPVDLRLAKMLVLATIFKCLDPILTIAALLSSKPLFTSPMDKRDESKKARESFAWARSDLLTDVRAYDACMAMRTKGESHGAVRQFCEQNYISATTVRDITSLRGDFLNALSSIGFVDLSPASLAKYSVNSKIDNLVKGVMVGGLYPRIARIAMPKAQFERVQQGAVQKDHEAKEVKMFDQSGRVFIHPSSVLFTESGFKSGYLAYFGKAETSKVFLRDATEVPLYGLLLFGGNITINHWAGGILLGSDGHVKLRAGTRIGVLCSQLRRLLDAQLSEQIESPHSVDMTGHEEVVQAMMALLQRDGLSL</sequence>
<dbReference type="Gene3D" id="3.30.160.20">
    <property type="match status" value="1"/>
</dbReference>
<organism evidence="11 12">
    <name type="scientific">Kwoniella newhampshirensis</name>
    <dbReference type="NCBI Taxonomy" id="1651941"/>
    <lineage>
        <taxon>Eukaryota</taxon>
        <taxon>Fungi</taxon>
        <taxon>Dikarya</taxon>
        <taxon>Basidiomycota</taxon>
        <taxon>Agaricomycotina</taxon>
        <taxon>Tremellomycetes</taxon>
        <taxon>Tremellales</taxon>
        <taxon>Cryptococcaceae</taxon>
        <taxon>Kwoniella</taxon>
    </lineage>
</organism>
<evidence type="ECO:0000256" key="7">
    <source>
        <dbReference type="ARBA" id="ARBA00060772"/>
    </source>
</evidence>
<dbReference type="Pfam" id="PF21010">
    <property type="entry name" value="HA2_C"/>
    <property type="match status" value="1"/>
</dbReference>
<dbReference type="GO" id="GO:0003724">
    <property type="term" value="F:RNA helicase activity"/>
    <property type="evidence" value="ECO:0007669"/>
    <property type="project" value="UniProtKB-EC"/>
</dbReference>
<dbReference type="GeneID" id="92177378"/>
<evidence type="ECO:0000256" key="5">
    <source>
        <dbReference type="ARBA" id="ARBA00022840"/>
    </source>
</evidence>
<keyword evidence="4" id="KW-0347">Helicase</keyword>
<dbReference type="GO" id="GO:0003723">
    <property type="term" value="F:RNA binding"/>
    <property type="evidence" value="ECO:0007669"/>
    <property type="project" value="UniProtKB-KW"/>
</dbReference>
<dbReference type="GO" id="GO:0005524">
    <property type="term" value="F:ATP binding"/>
    <property type="evidence" value="ECO:0007669"/>
    <property type="project" value="UniProtKB-KW"/>
</dbReference>
<feature type="compositionally biased region" description="Basic and acidic residues" evidence="8">
    <location>
        <begin position="182"/>
        <end position="202"/>
    </location>
</feature>
<dbReference type="InterPro" id="IPR014001">
    <property type="entry name" value="Helicase_ATP-bd"/>
</dbReference>
<keyword evidence="2" id="KW-0547">Nucleotide-binding</keyword>
<dbReference type="InterPro" id="IPR001650">
    <property type="entry name" value="Helicase_C-like"/>
</dbReference>
<dbReference type="GO" id="GO:0016787">
    <property type="term" value="F:hydrolase activity"/>
    <property type="evidence" value="ECO:0007669"/>
    <property type="project" value="UniProtKB-KW"/>
</dbReference>
<dbReference type="CDD" id="cd23827">
    <property type="entry name" value="RWD_YLR419W-like"/>
    <property type="match status" value="1"/>
</dbReference>
<dbReference type="Pfam" id="PF04408">
    <property type="entry name" value="WHD_HA2"/>
    <property type="match status" value="1"/>
</dbReference>
<dbReference type="SMART" id="SM00847">
    <property type="entry name" value="HA2"/>
    <property type="match status" value="1"/>
</dbReference>
<dbReference type="KEGG" id="kne:92177378"/>
<reference evidence="11 12" key="1">
    <citation type="journal article" date="2024" name="bioRxiv">
        <title>Comparative genomics of Cryptococcus and Kwoniella reveals pathogenesis evolution and contrasting karyotype dynamics via intercentromeric recombination or chromosome fusion.</title>
        <authorList>
            <person name="Coelho M.A."/>
            <person name="David-Palma M."/>
            <person name="Shea T."/>
            <person name="Bowers K."/>
            <person name="McGinley-Smith S."/>
            <person name="Mohammad A.W."/>
            <person name="Gnirke A."/>
            <person name="Yurkov A.M."/>
            <person name="Nowrousian M."/>
            <person name="Sun S."/>
            <person name="Cuomo C.A."/>
            <person name="Heitman J."/>
        </authorList>
    </citation>
    <scope>NUCLEOTIDE SEQUENCE [LARGE SCALE GENOMIC DNA]</scope>
    <source>
        <strain evidence="11 12">CBS 13917</strain>
    </source>
</reference>
<dbReference type="FunFam" id="3.30.160.20:FF:000094">
    <property type="entry name" value="ATP-dependent RNA helicase A, putative"/>
    <property type="match status" value="1"/>
</dbReference>
<dbReference type="CDD" id="cd17917">
    <property type="entry name" value="DEXHc_RHA-like"/>
    <property type="match status" value="1"/>
</dbReference>
<keyword evidence="5" id="KW-0067">ATP-binding</keyword>
<feature type="domain" description="Helicase C-terminal" evidence="10">
    <location>
        <begin position="914"/>
        <end position="1082"/>
    </location>
</feature>
<dbReference type="CDD" id="cd18791">
    <property type="entry name" value="SF2_C_RHA"/>
    <property type="match status" value="1"/>
</dbReference>
<dbReference type="Pfam" id="PF00271">
    <property type="entry name" value="Helicase_C"/>
    <property type="match status" value="1"/>
</dbReference>
<name>A0AAW0Z665_9TREE</name>
<dbReference type="InterPro" id="IPR011545">
    <property type="entry name" value="DEAD/DEAH_box_helicase_dom"/>
</dbReference>
<dbReference type="Gene3D" id="3.40.50.300">
    <property type="entry name" value="P-loop containing nucleotide triphosphate hydrolases"/>
    <property type="match status" value="2"/>
</dbReference>
<evidence type="ECO:0000259" key="9">
    <source>
        <dbReference type="PROSITE" id="PS51192"/>
    </source>
</evidence>
<dbReference type="CDD" id="cd00048">
    <property type="entry name" value="DSRM_SF"/>
    <property type="match status" value="1"/>
</dbReference>
<protein>
    <recommendedName>
        <fullName evidence="1">RNA helicase</fullName>
        <ecNumber evidence="1">3.6.4.13</ecNumber>
    </recommendedName>
</protein>
<dbReference type="RefSeq" id="XP_066805797.1">
    <property type="nucleotide sequence ID" value="XM_066943255.1"/>
</dbReference>
<evidence type="ECO:0000256" key="4">
    <source>
        <dbReference type="ARBA" id="ARBA00022806"/>
    </source>
</evidence>
<keyword evidence="6" id="KW-0694">RNA-binding</keyword>